<evidence type="ECO:0000313" key="2">
    <source>
        <dbReference type="EMBL" id="AZS73076.1"/>
    </source>
</evidence>
<dbReference type="RefSeq" id="WP_127152122.1">
    <property type="nucleotide sequence ID" value="NZ_CP029042.1"/>
</dbReference>
<dbReference type="GO" id="GO:0006629">
    <property type="term" value="P:lipid metabolic process"/>
    <property type="evidence" value="ECO:0007669"/>
    <property type="project" value="InterPro"/>
</dbReference>
<dbReference type="PANTHER" id="PTHR46211:SF13">
    <property type="entry name" value="GLYCEROPHOSPHODIESTER PHOSPHODIESTERASE 1-RELATED"/>
    <property type="match status" value="1"/>
</dbReference>
<dbReference type="SUPFAM" id="SSF51695">
    <property type="entry name" value="PLC-like phosphodiesterases"/>
    <property type="match status" value="1"/>
</dbReference>
<dbReference type="EMBL" id="CP029042">
    <property type="protein sequence ID" value="AZS73076.1"/>
    <property type="molecule type" value="Genomic_DNA"/>
</dbReference>
<dbReference type="Gene3D" id="3.20.20.190">
    <property type="entry name" value="Phosphatidylinositol (PI) phosphodiesterase"/>
    <property type="match status" value="1"/>
</dbReference>
<dbReference type="InterPro" id="IPR030395">
    <property type="entry name" value="GP_PDE_dom"/>
</dbReference>
<feature type="domain" description="GP-PDE" evidence="1">
    <location>
        <begin position="17"/>
        <end position="278"/>
    </location>
</feature>
<accession>A0A3Q9K7H0</accession>
<dbReference type="AlphaFoldDB" id="A0A3Q9K7H0"/>
<evidence type="ECO:0000259" key="1">
    <source>
        <dbReference type="PROSITE" id="PS51704"/>
    </source>
</evidence>
<proteinExistence type="predicted"/>
<protein>
    <submittedName>
        <fullName evidence="2">Glycerophosphodiester phosphodiesterase</fullName>
    </submittedName>
</protein>
<evidence type="ECO:0000313" key="3">
    <source>
        <dbReference type="Proteomes" id="UP000275579"/>
    </source>
</evidence>
<reference evidence="2 3" key="1">
    <citation type="submission" date="2018-04" db="EMBL/GenBank/DDBJ databases">
        <title>Complete genome sequences of Streptomyces lydicus strain WYEC and characterization of antagonistic properties of biological control agents.</title>
        <authorList>
            <person name="Mariita R.M."/>
            <person name="Sello J.K."/>
        </authorList>
    </citation>
    <scope>NUCLEOTIDE SEQUENCE [LARGE SCALE GENOMIC DNA]</scope>
    <source>
        <strain evidence="2 3">WYEC 108</strain>
    </source>
</reference>
<sequence length="281" mass="31070">MTYARPAQDARPGRPAISVIAHRGASEDAPEHTLAAYRKAIEDGADALECDVRLTADGHLVCVHDRRVNRTSNGRGSVSALELADLAMLDFGSWKDDGFANEAPDRQHEDPERTSVLTLERLLELVADADRRVELAIETKHPTRWAGQVEERLVELLARFGHTNPAMRTDWTPSVRVMSFSARSLHRVRAAAPEVPGVYLMQFLTPRHRDGRLPPGVGIAGPGIRILRSHPDYVAKAHRAGHRVHVWTVNDTADVELCQELGVDAVITNRPKQVRIQLGLG</sequence>
<dbReference type="CDD" id="cd08582">
    <property type="entry name" value="GDPD_like_2"/>
    <property type="match status" value="1"/>
</dbReference>
<name>A0A3Q9K7H0_9ACTN</name>
<dbReference type="Proteomes" id="UP000275579">
    <property type="component" value="Chromosome"/>
</dbReference>
<dbReference type="Pfam" id="PF03009">
    <property type="entry name" value="GDPD"/>
    <property type="match status" value="1"/>
</dbReference>
<dbReference type="PROSITE" id="PS51704">
    <property type="entry name" value="GP_PDE"/>
    <property type="match status" value="1"/>
</dbReference>
<gene>
    <name evidence="2" type="ORF">DDE74_20790</name>
</gene>
<organism evidence="2 3">
    <name type="scientific">Streptomyces lydicus</name>
    <dbReference type="NCBI Taxonomy" id="47763"/>
    <lineage>
        <taxon>Bacteria</taxon>
        <taxon>Bacillati</taxon>
        <taxon>Actinomycetota</taxon>
        <taxon>Actinomycetes</taxon>
        <taxon>Kitasatosporales</taxon>
        <taxon>Streptomycetaceae</taxon>
        <taxon>Streptomyces</taxon>
    </lineage>
</organism>
<dbReference type="GO" id="GO:0008081">
    <property type="term" value="F:phosphoric diester hydrolase activity"/>
    <property type="evidence" value="ECO:0007669"/>
    <property type="project" value="InterPro"/>
</dbReference>
<dbReference type="InterPro" id="IPR017946">
    <property type="entry name" value="PLC-like_Pdiesterase_TIM-brl"/>
</dbReference>
<dbReference type="PANTHER" id="PTHR46211">
    <property type="entry name" value="GLYCEROPHOSPHORYL DIESTER PHOSPHODIESTERASE"/>
    <property type="match status" value="1"/>
</dbReference>